<proteinExistence type="predicted"/>
<evidence type="ECO:0000313" key="2">
    <source>
        <dbReference type="EMBL" id="KAF6358502.1"/>
    </source>
</evidence>
<comment type="caution">
    <text evidence="2">The sequence shown here is derived from an EMBL/GenBank/DDBJ whole genome shotgun (WGS) entry which is preliminary data.</text>
</comment>
<dbReference type="EMBL" id="JACAGB010000006">
    <property type="protein sequence ID" value="KAF6358502.1"/>
    <property type="molecule type" value="Genomic_DNA"/>
</dbReference>
<name>A0A7J7Y992_PIPKU</name>
<feature type="transmembrane region" description="Helical" evidence="1">
    <location>
        <begin position="125"/>
        <end position="148"/>
    </location>
</feature>
<protein>
    <submittedName>
        <fullName evidence="2">Uncharacterized protein</fullName>
    </submittedName>
</protein>
<gene>
    <name evidence="2" type="ORF">mPipKuh1_010328</name>
</gene>
<accession>A0A7J7Y992</accession>
<keyword evidence="1" id="KW-0812">Transmembrane</keyword>
<feature type="transmembrane region" description="Helical" evidence="1">
    <location>
        <begin position="84"/>
        <end position="104"/>
    </location>
</feature>
<dbReference type="AlphaFoldDB" id="A0A7J7Y992"/>
<keyword evidence="1" id="KW-0472">Membrane</keyword>
<organism evidence="2 3">
    <name type="scientific">Pipistrellus kuhlii</name>
    <name type="common">Kuhl's pipistrelle</name>
    <dbReference type="NCBI Taxonomy" id="59472"/>
    <lineage>
        <taxon>Eukaryota</taxon>
        <taxon>Metazoa</taxon>
        <taxon>Chordata</taxon>
        <taxon>Craniata</taxon>
        <taxon>Vertebrata</taxon>
        <taxon>Euteleostomi</taxon>
        <taxon>Mammalia</taxon>
        <taxon>Eutheria</taxon>
        <taxon>Laurasiatheria</taxon>
        <taxon>Chiroptera</taxon>
        <taxon>Yangochiroptera</taxon>
        <taxon>Vespertilionidae</taxon>
        <taxon>Pipistrellus</taxon>
    </lineage>
</organism>
<evidence type="ECO:0000313" key="3">
    <source>
        <dbReference type="Proteomes" id="UP000558488"/>
    </source>
</evidence>
<reference evidence="2 3" key="1">
    <citation type="journal article" date="2020" name="Nature">
        <title>Six reference-quality genomes reveal evolution of bat adaptations.</title>
        <authorList>
            <person name="Jebb D."/>
            <person name="Huang Z."/>
            <person name="Pippel M."/>
            <person name="Hughes G.M."/>
            <person name="Lavrichenko K."/>
            <person name="Devanna P."/>
            <person name="Winkler S."/>
            <person name="Jermiin L.S."/>
            <person name="Skirmuntt E.C."/>
            <person name="Katzourakis A."/>
            <person name="Burkitt-Gray L."/>
            <person name="Ray D.A."/>
            <person name="Sullivan K.A.M."/>
            <person name="Roscito J.G."/>
            <person name="Kirilenko B.M."/>
            <person name="Davalos L.M."/>
            <person name="Corthals A.P."/>
            <person name="Power M.L."/>
            <person name="Jones G."/>
            <person name="Ransome R.D."/>
            <person name="Dechmann D.K.N."/>
            <person name="Locatelli A.G."/>
            <person name="Puechmaille S.J."/>
            <person name="Fedrigo O."/>
            <person name="Jarvis E.D."/>
            <person name="Hiller M."/>
            <person name="Vernes S.C."/>
            <person name="Myers E.W."/>
            <person name="Teeling E.C."/>
        </authorList>
    </citation>
    <scope>NUCLEOTIDE SEQUENCE [LARGE SCALE GENOMIC DNA]</scope>
    <source>
        <strain evidence="2">MPipKuh1</strain>
        <tissue evidence="2">Flight muscle</tissue>
    </source>
</reference>
<evidence type="ECO:0000256" key="1">
    <source>
        <dbReference type="SAM" id="Phobius"/>
    </source>
</evidence>
<sequence>MFIYKWSRNALNCVQNYLHCRLHHLGHLPPLPLRHHHLYHHLHNYQYHHLCPPPPSPQSPLSSYGTFQSHPPALSQPPIQDTHFLSDFFFCLFVLSTLLLFITTRSSRLILYASFPSSRISPGFFTLRIVWETKIWALVKFIALWISFF</sequence>
<keyword evidence="1" id="KW-1133">Transmembrane helix</keyword>
<dbReference type="Proteomes" id="UP000558488">
    <property type="component" value="Unassembled WGS sequence"/>
</dbReference>
<keyword evidence="3" id="KW-1185">Reference proteome</keyword>